<organism evidence="2 3">
    <name type="scientific">Platanthera guangdongensis</name>
    <dbReference type="NCBI Taxonomy" id="2320717"/>
    <lineage>
        <taxon>Eukaryota</taxon>
        <taxon>Viridiplantae</taxon>
        <taxon>Streptophyta</taxon>
        <taxon>Embryophyta</taxon>
        <taxon>Tracheophyta</taxon>
        <taxon>Spermatophyta</taxon>
        <taxon>Magnoliopsida</taxon>
        <taxon>Liliopsida</taxon>
        <taxon>Asparagales</taxon>
        <taxon>Orchidaceae</taxon>
        <taxon>Orchidoideae</taxon>
        <taxon>Orchideae</taxon>
        <taxon>Orchidinae</taxon>
        <taxon>Platanthera</taxon>
    </lineage>
</organism>
<dbReference type="InterPro" id="IPR016024">
    <property type="entry name" value="ARM-type_fold"/>
</dbReference>
<dbReference type="PANTHER" id="PTHR16199">
    <property type="entry name" value="CONDENSIN-2 COMPLEX SUBUNIT G2"/>
    <property type="match status" value="1"/>
</dbReference>
<dbReference type="Proteomes" id="UP001412067">
    <property type="component" value="Unassembled WGS sequence"/>
</dbReference>
<dbReference type="SUPFAM" id="SSF48371">
    <property type="entry name" value="ARM repeat"/>
    <property type="match status" value="1"/>
</dbReference>
<accession>A0ABR2MDB4</accession>
<feature type="region of interest" description="Disordered" evidence="1">
    <location>
        <begin position="86"/>
        <end position="118"/>
    </location>
</feature>
<proteinExistence type="predicted"/>
<dbReference type="PANTHER" id="PTHR16199:SF4">
    <property type="entry name" value="CONDENSIN-2 COMPLEX SUBUNIT G2"/>
    <property type="match status" value="1"/>
</dbReference>
<sequence length="1259" mass="140354">MGKRRLSSVQSSAEELLSAAASQISTKPGKSEIKTLIWSAGATSDLISSVPAALRLAVVHTLDSFKQSIKSSGSVDATTGGDTGLSCSPAVKKVRRSSRLKRQDKADGEAPPPIPGSETLDFQKKLQAYAYISQICVSHPQKIFSPSDLLPAVQFLHDNLVLYEFPALLSEVSSLCEFWWKDNLPERESLITQLLPFILSKSLIHGKKTDVYRVYALREAFTLFDYEDESIEDLRLLLVRCLITPVYLKTKEGRRFIAFIVGLNDLLLKEAMALARSQIPFGKKSVLEGYADIIFKAWRGSGDSVKVEIEHGFLQGLIDGAIHAQTKLFSASIRRVLSRFISQRTTPGVDKLLFRLAEPVLFRSLQVANSDVRRNALFLLLDLFPLEDPDVTKEEKDTLLEKQFFLLQKLLLDDCPEIRAVTVEGLCRILNLFWEVIPSLTITKVLGKVVDDMSLDMCNEVRLSTLNGIIYLLENPQSHEVMKVLLPRLGGLLSDPSLSVRIATADLLLEVGRIRAFQFNKVVSLESLFSSLANDHERVAQKITRLLIPSYFPLTLTPKEACRRFIALMRRSPVAGARFCEFALSEGSSSKSLLELLRFSLCLILEENSPSSDQLDGLIIASANIFSCIATQLSDKVKMELFSVDKLKSLLSAATSSRALTAVLTIASMISPNDLHGLRDRCLDFVIECIGLSNDLEKQGLVRKIHRLCFSCGWFTELCGILSSSLQSIASRFLVKFGLGMPPKVLQSLKKKIKLSGNISGRFGVLASKEKLTSYKSKSEKDLGLAAGIAWQIKDLIADDDMRKTLFQSPNFEISFHSLNVISQVSIEMCVRNKSFDASPIAALASLAVYLSLQKDDSEIIKNDAEDGPQCTNSHVKFPTLDNTLNNLLHWAEKMFNRAQLAESATPSSSIYNDTEMLKPATSRSRHKTAAASASKLTDGSEFKLDMPEAKCIENVMKMCSSILKFCADTTAMKLVDRNDISYLRFSSAYTRHVLSSMRGYRHEVSSFKEDDFKEVFYYLKSSFTYSAKLLHLVLQQSNELSTVPVEAFYLSNDLIDLITAIEPYFGIKYASQMLSIVKPWLPVLILGVGCNQLIKPRQQECESNINRPCRHHFPTWLAVLSNTELHEISKAGEEENDGSVSAEEASVFTKFILMVVAMLKKGSLRIMDAIGCVLLVGLDVGLETRDFSLVLGLVHFICVKLLGKEFTSWKELEQMTSYLQEIYPRIESEITNPSLSEDETGKLETAKTLLTSLWLNRE</sequence>
<evidence type="ECO:0008006" key="4">
    <source>
        <dbReference type="Google" id="ProtNLM"/>
    </source>
</evidence>
<dbReference type="Gene3D" id="1.25.10.10">
    <property type="entry name" value="Leucine-rich Repeat Variant"/>
    <property type="match status" value="1"/>
</dbReference>
<dbReference type="InterPro" id="IPR011989">
    <property type="entry name" value="ARM-like"/>
</dbReference>
<evidence type="ECO:0000313" key="3">
    <source>
        <dbReference type="Proteomes" id="UP001412067"/>
    </source>
</evidence>
<keyword evidence="3" id="KW-1185">Reference proteome</keyword>
<evidence type="ECO:0000313" key="2">
    <source>
        <dbReference type="EMBL" id="KAK8961624.1"/>
    </source>
</evidence>
<dbReference type="InterPro" id="IPR024741">
    <property type="entry name" value="Condensin2_G2"/>
</dbReference>
<name>A0ABR2MDB4_9ASPA</name>
<protein>
    <recommendedName>
        <fullName evidence="4">Condensin-2 complex subunit G2</fullName>
    </recommendedName>
</protein>
<reference evidence="2 3" key="1">
    <citation type="journal article" date="2022" name="Nat. Plants">
        <title>Genomes of leafy and leafless Platanthera orchids illuminate the evolution of mycoheterotrophy.</title>
        <authorList>
            <person name="Li M.H."/>
            <person name="Liu K.W."/>
            <person name="Li Z."/>
            <person name="Lu H.C."/>
            <person name="Ye Q.L."/>
            <person name="Zhang D."/>
            <person name="Wang J.Y."/>
            <person name="Li Y.F."/>
            <person name="Zhong Z.M."/>
            <person name="Liu X."/>
            <person name="Yu X."/>
            <person name="Liu D.K."/>
            <person name="Tu X.D."/>
            <person name="Liu B."/>
            <person name="Hao Y."/>
            <person name="Liao X.Y."/>
            <person name="Jiang Y.T."/>
            <person name="Sun W.H."/>
            <person name="Chen J."/>
            <person name="Chen Y.Q."/>
            <person name="Ai Y."/>
            <person name="Zhai J.W."/>
            <person name="Wu S.S."/>
            <person name="Zhou Z."/>
            <person name="Hsiao Y.Y."/>
            <person name="Wu W.L."/>
            <person name="Chen Y.Y."/>
            <person name="Lin Y.F."/>
            <person name="Hsu J.L."/>
            <person name="Li C.Y."/>
            <person name="Wang Z.W."/>
            <person name="Zhao X."/>
            <person name="Zhong W.Y."/>
            <person name="Ma X.K."/>
            <person name="Ma L."/>
            <person name="Huang J."/>
            <person name="Chen G.Z."/>
            <person name="Huang M.Z."/>
            <person name="Huang L."/>
            <person name="Peng D.H."/>
            <person name="Luo Y.B."/>
            <person name="Zou S.Q."/>
            <person name="Chen S.P."/>
            <person name="Lan S."/>
            <person name="Tsai W.C."/>
            <person name="Van de Peer Y."/>
            <person name="Liu Z.J."/>
        </authorList>
    </citation>
    <scope>NUCLEOTIDE SEQUENCE [LARGE SCALE GENOMIC DNA]</scope>
    <source>
        <strain evidence="2">Lor288</strain>
    </source>
</reference>
<dbReference type="EMBL" id="JBBWWR010000009">
    <property type="protein sequence ID" value="KAK8961624.1"/>
    <property type="molecule type" value="Genomic_DNA"/>
</dbReference>
<gene>
    <name evidence="2" type="ORF">KSP40_PGU009188</name>
</gene>
<comment type="caution">
    <text evidence="2">The sequence shown here is derived from an EMBL/GenBank/DDBJ whole genome shotgun (WGS) entry which is preliminary data.</text>
</comment>
<dbReference type="Pfam" id="PF12422">
    <property type="entry name" value="Condensin2nSMC"/>
    <property type="match status" value="1"/>
</dbReference>
<evidence type="ECO:0000256" key="1">
    <source>
        <dbReference type="SAM" id="MobiDB-lite"/>
    </source>
</evidence>